<feature type="non-terminal residue" evidence="2">
    <location>
        <position position="1"/>
    </location>
</feature>
<dbReference type="InterPro" id="IPR036775">
    <property type="entry name" value="DNA_pol_Y-fam_lit_finger_sf"/>
</dbReference>
<dbReference type="SUPFAM" id="SSF100879">
    <property type="entry name" value="Lesion bypass DNA polymerase (Y-family), little finger domain"/>
    <property type="match status" value="1"/>
</dbReference>
<dbReference type="GO" id="GO:0003684">
    <property type="term" value="F:damaged DNA binding"/>
    <property type="evidence" value="ECO:0007669"/>
    <property type="project" value="InterPro"/>
</dbReference>
<gene>
    <name evidence="2" type="ORF">EVA_20218</name>
</gene>
<protein>
    <submittedName>
        <fullName evidence="2">DNA polymerase V subunit UmuC</fullName>
    </submittedName>
</protein>
<evidence type="ECO:0000259" key="1">
    <source>
        <dbReference type="Pfam" id="PF11799"/>
    </source>
</evidence>
<dbReference type="EMBL" id="AMCI01008030">
    <property type="protein sequence ID" value="EJW91675.1"/>
    <property type="molecule type" value="Genomic_DNA"/>
</dbReference>
<accession>J9BVU4</accession>
<dbReference type="AlphaFoldDB" id="J9BVU4"/>
<evidence type="ECO:0000313" key="2">
    <source>
        <dbReference type="EMBL" id="EJW91675.1"/>
    </source>
</evidence>
<reference evidence="2" key="1">
    <citation type="journal article" date="2012" name="PLoS ONE">
        <title>Gene sets for utilization of primary and secondary nutrition supplies in the distal gut of endangered iberian lynx.</title>
        <authorList>
            <person name="Alcaide M."/>
            <person name="Messina E."/>
            <person name="Richter M."/>
            <person name="Bargiela R."/>
            <person name="Peplies J."/>
            <person name="Huws S.A."/>
            <person name="Newbold C.J."/>
            <person name="Golyshin P.N."/>
            <person name="Simon M.A."/>
            <person name="Lopez G."/>
            <person name="Yakimov M.M."/>
            <person name="Ferrer M."/>
        </authorList>
    </citation>
    <scope>NUCLEOTIDE SEQUENCE</scope>
</reference>
<name>J9BVU4_9ZZZZ</name>
<feature type="domain" description="DNA polymerase Y-family little finger" evidence="1">
    <location>
        <begin position="56"/>
        <end position="159"/>
    </location>
</feature>
<dbReference type="Pfam" id="PF11799">
    <property type="entry name" value="IMS_C"/>
    <property type="match status" value="1"/>
</dbReference>
<dbReference type="InterPro" id="IPR017961">
    <property type="entry name" value="DNA_pol_Y-fam_little_finger"/>
</dbReference>
<organism evidence="2">
    <name type="scientific">gut metagenome</name>
    <dbReference type="NCBI Taxonomy" id="749906"/>
    <lineage>
        <taxon>unclassified sequences</taxon>
        <taxon>metagenomes</taxon>
        <taxon>organismal metagenomes</taxon>
    </lineage>
</organism>
<proteinExistence type="predicted"/>
<sequence>GALAAKLQAVGVATVMDFVRLPRTTVRKFGGVVLERTWLELQGEVCIPLVETPPKRQQIVRSRSFGELITDKESVLSAVSVHVASAARILRKEGTETTRLTVQFQSDPFRMDDPQYYASPTFEFDRPTSDTLLLTHTACSLVECAWRAGIKYRRAGVIV</sequence>
<dbReference type="GO" id="GO:0006281">
    <property type="term" value="P:DNA repair"/>
    <property type="evidence" value="ECO:0007669"/>
    <property type="project" value="InterPro"/>
</dbReference>
<feature type="non-terminal residue" evidence="2">
    <location>
        <position position="159"/>
    </location>
</feature>
<comment type="caution">
    <text evidence="2">The sequence shown here is derived from an EMBL/GenBank/DDBJ whole genome shotgun (WGS) entry which is preliminary data.</text>
</comment>